<dbReference type="SUPFAM" id="SSF47413">
    <property type="entry name" value="lambda repressor-like DNA-binding domains"/>
    <property type="match status" value="1"/>
</dbReference>
<name>A0A6N9JKW8_9ACTN</name>
<evidence type="ECO:0000313" key="3">
    <source>
        <dbReference type="Proteomes" id="UP000469380"/>
    </source>
</evidence>
<proteinExistence type="predicted"/>
<dbReference type="SMART" id="SM00530">
    <property type="entry name" value="HTH_XRE"/>
    <property type="match status" value="1"/>
</dbReference>
<evidence type="ECO:0000313" key="2">
    <source>
        <dbReference type="EMBL" id="MZJ39948.1"/>
    </source>
</evidence>
<dbReference type="Pfam" id="PF01381">
    <property type="entry name" value="HTH_3"/>
    <property type="match status" value="1"/>
</dbReference>
<dbReference type="Proteomes" id="UP000469380">
    <property type="component" value="Unassembled WGS sequence"/>
</dbReference>
<dbReference type="RefSeq" id="WP_161160798.1">
    <property type="nucleotide sequence ID" value="NZ_JAQLFL010000001.1"/>
</dbReference>
<organism evidence="2 3">
    <name type="scientific">Collinsella aerofaciens</name>
    <dbReference type="NCBI Taxonomy" id="74426"/>
    <lineage>
        <taxon>Bacteria</taxon>
        <taxon>Bacillati</taxon>
        <taxon>Actinomycetota</taxon>
        <taxon>Coriobacteriia</taxon>
        <taxon>Coriobacteriales</taxon>
        <taxon>Coriobacteriaceae</taxon>
        <taxon>Collinsella</taxon>
    </lineage>
</organism>
<dbReference type="InterPro" id="IPR001387">
    <property type="entry name" value="Cro/C1-type_HTH"/>
</dbReference>
<reference evidence="2 3" key="1">
    <citation type="journal article" date="2019" name="Nat. Med.">
        <title>A library of human gut bacterial isolates paired with longitudinal multiomics data enables mechanistic microbiome research.</title>
        <authorList>
            <person name="Poyet M."/>
            <person name="Groussin M."/>
            <person name="Gibbons S.M."/>
            <person name="Avila-Pacheco J."/>
            <person name="Jiang X."/>
            <person name="Kearney S.M."/>
            <person name="Perrotta A.R."/>
            <person name="Berdy B."/>
            <person name="Zhao S."/>
            <person name="Lieberman T.D."/>
            <person name="Swanson P.K."/>
            <person name="Smith M."/>
            <person name="Roesemann S."/>
            <person name="Alexander J.E."/>
            <person name="Rich S.A."/>
            <person name="Livny J."/>
            <person name="Vlamakis H."/>
            <person name="Clish C."/>
            <person name="Bullock K."/>
            <person name="Deik A."/>
            <person name="Scott J."/>
            <person name="Pierce K.A."/>
            <person name="Xavier R.J."/>
            <person name="Alm E.J."/>
        </authorList>
    </citation>
    <scope>NUCLEOTIDE SEQUENCE [LARGE SCALE GENOMIC DNA]</scope>
    <source>
        <strain evidence="2 3">BIOML-A20</strain>
    </source>
</reference>
<dbReference type="InterPro" id="IPR010982">
    <property type="entry name" value="Lambda_DNA-bd_dom_sf"/>
</dbReference>
<dbReference type="GO" id="GO:0003677">
    <property type="term" value="F:DNA binding"/>
    <property type="evidence" value="ECO:0007669"/>
    <property type="project" value="InterPro"/>
</dbReference>
<dbReference type="AlphaFoldDB" id="A0A6N9JKW8"/>
<gene>
    <name evidence="2" type="ORF">GT464_08355</name>
</gene>
<comment type="caution">
    <text evidence="2">The sequence shown here is derived from an EMBL/GenBank/DDBJ whole genome shotgun (WGS) entry which is preliminary data.</text>
</comment>
<dbReference type="Gene3D" id="1.10.260.40">
    <property type="entry name" value="lambda repressor-like DNA-binding domains"/>
    <property type="match status" value="1"/>
</dbReference>
<dbReference type="PROSITE" id="PS50943">
    <property type="entry name" value="HTH_CROC1"/>
    <property type="match status" value="1"/>
</dbReference>
<accession>A0A6N9JKW8</accession>
<evidence type="ECO:0000259" key="1">
    <source>
        <dbReference type="PROSITE" id="PS50943"/>
    </source>
</evidence>
<feature type="domain" description="HTH cro/C1-type" evidence="1">
    <location>
        <begin position="7"/>
        <end position="62"/>
    </location>
</feature>
<dbReference type="CDD" id="cd00093">
    <property type="entry name" value="HTH_XRE"/>
    <property type="match status" value="1"/>
</dbReference>
<sequence>MEYRYVLAFYLDKKDMSPAELASKIGSPRSTISALLSGRAKEPTLGKAKAIADALGVSLDEMAKKTFEE</sequence>
<dbReference type="EMBL" id="WWSR01000015">
    <property type="protein sequence ID" value="MZJ39948.1"/>
    <property type="molecule type" value="Genomic_DNA"/>
</dbReference>
<protein>
    <submittedName>
        <fullName evidence="2">Helix-turn-helix domain-containing protein</fullName>
    </submittedName>
</protein>